<evidence type="ECO:0000313" key="2">
    <source>
        <dbReference type="WBParaSite" id="ES5_v2.g28405.t1"/>
    </source>
</evidence>
<sequence length="184" mass="21185">MYESAVKYALEISLDLAKECAKQVGEEKDDLMDFDDPTISSSEEVQKHVWLTIARHMIKNESSTADVMKLIKESGNVVNVDDLLPLFPEFTSIEALQGPLCDCLKEKSEKIQDVQKSIKEASELAESIKRDIETRQKTYRIVKMSDKCFRCDGNLFQKPFYAFNCWHYLHSECCEEVLLGLFKQ</sequence>
<reference evidence="2" key="1">
    <citation type="submission" date="2022-11" db="UniProtKB">
        <authorList>
            <consortium name="WormBaseParasite"/>
        </authorList>
    </citation>
    <scope>IDENTIFICATION</scope>
</reference>
<organism evidence="1 2">
    <name type="scientific">Panagrolaimus sp. ES5</name>
    <dbReference type="NCBI Taxonomy" id="591445"/>
    <lineage>
        <taxon>Eukaryota</taxon>
        <taxon>Metazoa</taxon>
        <taxon>Ecdysozoa</taxon>
        <taxon>Nematoda</taxon>
        <taxon>Chromadorea</taxon>
        <taxon>Rhabditida</taxon>
        <taxon>Tylenchina</taxon>
        <taxon>Panagrolaimomorpha</taxon>
        <taxon>Panagrolaimoidea</taxon>
        <taxon>Panagrolaimidae</taxon>
        <taxon>Panagrolaimus</taxon>
    </lineage>
</organism>
<evidence type="ECO:0000313" key="1">
    <source>
        <dbReference type="Proteomes" id="UP000887579"/>
    </source>
</evidence>
<protein>
    <submittedName>
        <fullName evidence="2">Uncharacterized protein</fullName>
    </submittedName>
</protein>
<accession>A0AC34GFJ2</accession>
<dbReference type="WBParaSite" id="ES5_v2.g28405.t1">
    <property type="protein sequence ID" value="ES5_v2.g28405.t1"/>
    <property type="gene ID" value="ES5_v2.g28405"/>
</dbReference>
<name>A0AC34GFJ2_9BILA</name>
<proteinExistence type="predicted"/>
<dbReference type="Proteomes" id="UP000887579">
    <property type="component" value="Unplaced"/>
</dbReference>